<keyword evidence="7" id="KW-1185">Reference proteome</keyword>
<dbReference type="PANTHER" id="PTHR12356">
    <property type="entry name" value="NUCLEAR MOVEMENT PROTEIN NUDC"/>
    <property type="match status" value="1"/>
</dbReference>
<dbReference type="Gene3D" id="2.60.40.790">
    <property type="match status" value="1"/>
</dbReference>
<accession>A0A2V0PIL6</accession>
<dbReference type="SUPFAM" id="SSF49764">
    <property type="entry name" value="HSP20-like chaperones"/>
    <property type="match status" value="1"/>
</dbReference>
<dbReference type="GO" id="GO:0051082">
    <property type="term" value="F:unfolded protein binding"/>
    <property type="evidence" value="ECO:0007669"/>
    <property type="project" value="TreeGrafter"/>
</dbReference>
<reference evidence="6 7" key="1">
    <citation type="journal article" date="2018" name="Sci. Rep.">
        <title>Raphidocelis subcapitata (=Pseudokirchneriella subcapitata) provides an insight into genome evolution and environmental adaptations in the Sphaeropleales.</title>
        <authorList>
            <person name="Suzuki S."/>
            <person name="Yamaguchi H."/>
            <person name="Nakajima N."/>
            <person name="Kawachi M."/>
        </authorList>
    </citation>
    <scope>NUCLEOTIDE SEQUENCE [LARGE SCALE GENOMIC DNA]</scope>
    <source>
        <strain evidence="6 7">NIES-35</strain>
    </source>
</reference>
<dbReference type="Proteomes" id="UP000247498">
    <property type="component" value="Unassembled WGS sequence"/>
</dbReference>
<dbReference type="AlphaFoldDB" id="A0A2V0PIL6"/>
<keyword evidence="2" id="KW-0963">Cytoplasm</keyword>
<evidence type="ECO:0000313" key="7">
    <source>
        <dbReference type="Proteomes" id="UP000247498"/>
    </source>
</evidence>
<dbReference type="CDD" id="cd06467">
    <property type="entry name" value="p23_NUDC_like"/>
    <property type="match status" value="1"/>
</dbReference>
<dbReference type="InterPro" id="IPR007052">
    <property type="entry name" value="CS_dom"/>
</dbReference>
<evidence type="ECO:0000256" key="2">
    <source>
        <dbReference type="ARBA" id="ARBA00022490"/>
    </source>
</evidence>
<dbReference type="FunCoup" id="A0A2V0PIL6">
    <property type="interactions" value="2062"/>
</dbReference>
<feature type="region of interest" description="Disordered" evidence="4">
    <location>
        <begin position="97"/>
        <end position="178"/>
    </location>
</feature>
<dbReference type="OrthoDB" id="416217at2759"/>
<dbReference type="FunFam" id="2.60.40.790:FF:000001">
    <property type="entry name" value="Nuclear migration protein nudC"/>
    <property type="match status" value="1"/>
</dbReference>
<dbReference type="InParanoid" id="A0A2V0PIL6"/>
<feature type="domain" description="CS" evidence="5">
    <location>
        <begin position="178"/>
        <end position="264"/>
    </location>
</feature>
<dbReference type="EMBL" id="BDRX01000162">
    <property type="protein sequence ID" value="GBF99556.1"/>
    <property type="molecule type" value="Genomic_DNA"/>
</dbReference>
<name>A0A2V0PIL6_9CHLO</name>
<dbReference type="GO" id="GO:0005737">
    <property type="term" value="C:cytoplasm"/>
    <property type="evidence" value="ECO:0007669"/>
    <property type="project" value="UniProtKB-SubCell"/>
</dbReference>
<feature type="compositionally biased region" description="Low complexity" evidence="4">
    <location>
        <begin position="111"/>
        <end position="125"/>
    </location>
</feature>
<proteinExistence type="predicted"/>
<comment type="subcellular location">
    <subcellularLocation>
        <location evidence="1">Cytoplasm</location>
    </subcellularLocation>
</comment>
<dbReference type="PROSITE" id="PS51203">
    <property type="entry name" value="CS"/>
    <property type="match status" value="1"/>
</dbReference>
<evidence type="ECO:0000259" key="5">
    <source>
        <dbReference type="PROSITE" id="PS51203"/>
    </source>
</evidence>
<evidence type="ECO:0000256" key="4">
    <source>
        <dbReference type="SAM" id="MobiDB-lite"/>
    </source>
</evidence>
<dbReference type="Pfam" id="PF04969">
    <property type="entry name" value="CS"/>
    <property type="match status" value="1"/>
</dbReference>
<protein>
    <recommendedName>
        <fullName evidence="5">CS domain-containing protein</fullName>
    </recommendedName>
</protein>
<dbReference type="STRING" id="307507.A0A2V0PIL6"/>
<evidence type="ECO:0000256" key="3">
    <source>
        <dbReference type="ARBA" id="ARBA00053226"/>
    </source>
</evidence>
<dbReference type="InterPro" id="IPR008978">
    <property type="entry name" value="HSP20-like_chaperone"/>
</dbReference>
<dbReference type="InterPro" id="IPR037898">
    <property type="entry name" value="NudC_fam"/>
</dbReference>
<dbReference type="PANTHER" id="PTHR12356:SF3">
    <property type="entry name" value="NUCLEAR MIGRATION PROTEIN NUDC"/>
    <property type="match status" value="1"/>
</dbReference>
<feature type="compositionally biased region" description="Pro residues" evidence="4">
    <location>
        <begin position="97"/>
        <end position="110"/>
    </location>
</feature>
<evidence type="ECO:0000256" key="1">
    <source>
        <dbReference type="ARBA" id="ARBA00004496"/>
    </source>
</evidence>
<comment type="caution">
    <text evidence="6">The sequence shown here is derived from an EMBL/GenBank/DDBJ whole genome shotgun (WGS) entry which is preliminary data.</text>
</comment>
<dbReference type="GO" id="GO:0006457">
    <property type="term" value="P:protein folding"/>
    <property type="evidence" value="ECO:0007669"/>
    <property type="project" value="TreeGrafter"/>
</dbReference>
<sequence>MSCVVRELPDDEGPEALERVLGRALVDSHHEGDPQRLLVTVLDFLGRKTNFFKHGDPRKRVLEAYTKVAQQAASGGAGAAAAGSGDAPAAAAAAPAPAPAPAAVPAPPPAAERSAPASAPAAAAERVGEAGEQEQEQQQPGGSAPPSPDTAPRAAADEGEEAGPDQSKGLKPNSGRGADLERYSWTQTLGEVTVCVPVPPGTRGRSLDVAIGRNTLRVGVKGQAPIIDLSEAVKADDCLWNLADNAVELTLAKAEGMRWWRAVVEGDPAIDTAAVEPENSRLEELDPETRCTVEKMMFDQRQKALGLPTSDEMQKQEMLRKFMSAHPEMDFTNAKIQM</sequence>
<gene>
    <name evidence="6" type="ORF">Rsub_12362</name>
</gene>
<organism evidence="6 7">
    <name type="scientific">Raphidocelis subcapitata</name>
    <dbReference type="NCBI Taxonomy" id="307507"/>
    <lineage>
        <taxon>Eukaryota</taxon>
        <taxon>Viridiplantae</taxon>
        <taxon>Chlorophyta</taxon>
        <taxon>core chlorophytes</taxon>
        <taxon>Chlorophyceae</taxon>
        <taxon>CS clade</taxon>
        <taxon>Sphaeropleales</taxon>
        <taxon>Selenastraceae</taxon>
        <taxon>Raphidocelis</taxon>
    </lineage>
</organism>
<comment type="function">
    <text evidence="3">Small heat shock protein required for the establishment of auxin gradients and for patterning of the apical domain of the embryo. Involved in the specification of the cotyledon primordia. Also required for normal inflorescence and floral meristem function, normal developmental patterning and thermotolerance. Acts as a molecular chaperone.</text>
</comment>
<evidence type="ECO:0000313" key="6">
    <source>
        <dbReference type="EMBL" id="GBF99556.1"/>
    </source>
</evidence>